<dbReference type="InterPro" id="IPR000683">
    <property type="entry name" value="Gfo/Idh/MocA-like_OxRdtase_N"/>
</dbReference>
<dbReference type="Gene3D" id="3.40.50.720">
    <property type="entry name" value="NAD(P)-binding Rossmann-like Domain"/>
    <property type="match status" value="1"/>
</dbReference>
<keyword evidence="4" id="KW-1185">Reference proteome</keyword>
<accession>A0A3D9IUF2</accession>
<dbReference type="Pfam" id="PF01408">
    <property type="entry name" value="GFO_IDH_MocA"/>
    <property type="match status" value="1"/>
</dbReference>
<evidence type="ECO:0000313" key="3">
    <source>
        <dbReference type="EMBL" id="RED65423.1"/>
    </source>
</evidence>
<proteinExistence type="predicted"/>
<dbReference type="InterPro" id="IPR052515">
    <property type="entry name" value="Gfo/Idh/MocA_Oxidoreductase"/>
</dbReference>
<feature type="domain" description="Gfo/Idh/MocA-like oxidoreductase N-terminal" evidence="1">
    <location>
        <begin position="4"/>
        <end position="117"/>
    </location>
</feature>
<evidence type="ECO:0000259" key="1">
    <source>
        <dbReference type="Pfam" id="PF01408"/>
    </source>
</evidence>
<sequence>MDKVRIGFIGVGGMAEHHMNTLQNIETAVLAAVYDINGERAKQIGDKFGAEVFASEMALLDSGKVDALYVCTPPFTRGDTETMAAERGIHLLSEKPVGLDMDTVNRIGRKISEAGIINSSGYCLRYLDNVQKAKAYLTNKPINMVVAYRIGGLPPTKWFAQMDQSGGQMVEQSTHQVDLVRYLVGEFDQVQAVYAQRSIRNIDPDATIPDVGVVSFRLKSGAVGSFVNSCVSDYHGRGDIEIYGPDFYLSIDGHSLTIRDAHQNITETCTTDFYAAQNSAFVEAIRSGRQELVLGSYAEAAATLAATLAFNEAAEKQGVVAVGE</sequence>
<dbReference type="EMBL" id="QRDZ01000019">
    <property type="protein sequence ID" value="RED65423.1"/>
    <property type="molecule type" value="Genomic_DNA"/>
</dbReference>
<dbReference type="InterPro" id="IPR036291">
    <property type="entry name" value="NAD(P)-bd_dom_sf"/>
</dbReference>
<dbReference type="InterPro" id="IPR055170">
    <property type="entry name" value="GFO_IDH_MocA-like_dom"/>
</dbReference>
<name>A0A3D9IUF2_9BACL</name>
<dbReference type="PANTHER" id="PTHR43249">
    <property type="entry name" value="UDP-N-ACETYL-2-AMINO-2-DEOXY-D-GLUCURONATE OXIDASE"/>
    <property type="match status" value="1"/>
</dbReference>
<dbReference type="SUPFAM" id="SSF51735">
    <property type="entry name" value="NAD(P)-binding Rossmann-fold domains"/>
    <property type="match status" value="1"/>
</dbReference>
<dbReference type="GO" id="GO:0000166">
    <property type="term" value="F:nucleotide binding"/>
    <property type="evidence" value="ECO:0007669"/>
    <property type="project" value="InterPro"/>
</dbReference>
<organism evidence="3 4">
    <name type="scientific">Cohnella phaseoli</name>
    <dbReference type="NCBI Taxonomy" id="456490"/>
    <lineage>
        <taxon>Bacteria</taxon>
        <taxon>Bacillati</taxon>
        <taxon>Bacillota</taxon>
        <taxon>Bacilli</taxon>
        <taxon>Bacillales</taxon>
        <taxon>Paenibacillaceae</taxon>
        <taxon>Cohnella</taxon>
    </lineage>
</organism>
<dbReference type="Proteomes" id="UP000256977">
    <property type="component" value="Unassembled WGS sequence"/>
</dbReference>
<evidence type="ECO:0000313" key="4">
    <source>
        <dbReference type="Proteomes" id="UP000256977"/>
    </source>
</evidence>
<evidence type="ECO:0000259" key="2">
    <source>
        <dbReference type="Pfam" id="PF22725"/>
    </source>
</evidence>
<dbReference type="SUPFAM" id="SSF55347">
    <property type="entry name" value="Glyceraldehyde-3-phosphate dehydrogenase-like, C-terminal domain"/>
    <property type="match status" value="1"/>
</dbReference>
<dbReference type="PANTHER" id="PTHR43249:SF1">
    <property type="entry name" value="D-GLUCOSIDE 3-DEHYDROGENASE"/>
    <property type="match status" value="1"/>
</dbReference>
<protein>
    <submittedName>
        <fullName evidence="3">Putative dehydrogenase</fullName>
    </submittedName>
</protein>
<dbReference type="Gene3D" id="3.30.360.10">
    <property type="entry name" value="Dihydrodipicolinate Reductase, domain 2"/>
    <property type="match status" value="1"/>
</dbReference>
<dbReference type="Pfam" id="PF22725">
    <property type="entry name" value="GFO_IDH_MocA_C3"/>
    <property type="match status" value="1"/>
</dbReference>
<comment type="caution">
    <text evidence="3">The sequence shown here is derived from an EMBL/GenBank/DDBJ whole genome shotgun (WGS) entry which is preliminary data.</text>
</comment>
<reference evidence="3 4" key="1">
    <citation type="submission" date="2018-07" db="EMBL/GenBank/DDBJ databases">
        <title>Genomic Encyclopedia of Type Strains, Phase III (KMG-III): the genomes of soil and plant-associated and newly described type strains.</title>
        <authorList>
            <person name="Whitman W."/>
        </authorList>
    </citation>
    <scope>NUCLEOTIDE SEQUENCE [LARGE SCALE GENOMIC DNA]</scope>
    <source>
        <strain evidence="3 4">CECT 7287</strain>
    </source>
</reference>
<gene>
    <name evidence="3" type="ORF">DFP98_11962</name>
</gene>
<feature type="domain" description="GFO/IDH/MocA-like oxidoreductase" evidence="2">
    <location>
        <begin position="147"/>
        <end position="244"/>
    </location>
</feature>
<dbReference type="AlphaFoldDB" id="A0A3D9IUF2"/>